<evidence type="ECO:0000256" key="4">
    <source>
        <dbReference type="ARBA" id="ARBA00022963"/>
    </source>
</evidence>
<dbReference type="CDD" id="cd23445">
    <property type="entry name" value="beta-trefoil_Ricin_HA17-like"/>
    <property type="match status" value="1"/>
</dbReference>
<keyword evidence="4" id="KW-0443">Lipid metabolism</keyword>
<feature type="domain" description="Ricin B lectin" evidence="8">
    <location>
        <begin position="341"/>
        <end position="474"/>
    </location>
</feature>
<evidence type="ECO:0000256" key="3">
    <source>
        <dbReference type="ARBA" id="ARBA00019758"/>
    </source>
</evidence>
<evidence type="ECO:0000256" key="1">
    <source>
        <dbReference type="ARBA" id="ARBA00001316"/>
    </source>
</evidence>
<keyword evidence="4" id="KW-0442">Lipid degradation</keyword>
<evidence type="ECO:0000259" key="8">
    <source>
        <dbReference type="SMART" id="SM00458"/>
    </source>
</evidence>
<dbReference type="SMART" id="SM00148">
    <property type="entry name" value="PLCXc"/>
    <property type="match status" value="1"/>
</dbReference>
<name>A0A1W6AJ48_BACMY</name>
<dbReference type="SUPFAM" id="SSF51695">
    <property type="entry name" value="PLC-like phosphodiesterases"/>
    <property type="match status" value="1"/>
</dbReference>
<dbReference type="Pfam" id="PF00388">
    <property type="entry name" value="PI-PLC-X"/>
    <property type="match status" value="1"/>
</dbReference>
<dbReference type="EC" id="4.6.1.13" evidence="2"/>
<dbReference type="PROSITE" id="PS50007">
    <property type="entry name" value="PIPLC_X_DOMAIN"/>
    <property type="match status" value="1"/>
</dbReference>
<dbReference type="SUPFAM" id="SSF50370">
    <property type="entry name" value="Ricin B-like lectins"/>
    <property type="match status" value="1"/>
</dbReference>
<dbReference type="InterPro" id="IPR000772">
    <property type="entry name" value="Ricin_B_lectin"/>
</dbReference>
<keyword evidence="9" id="KW-0614">Plasmid</keyword>
<dbReference type="PANTHER" id="PTHR13593">
    <property type="match status" value="1"/>
</dbReference>
<reference evidence="9 10" key="1">
    <citation type="submission" date="2017-04" db="EMBL/GenBank/DDBJ databases">
        <title>The Characteristic of a Fine Plant Growth-Promoting Rhizobacteria Bacillus mycoides Gnyt1 and its Whole Genome Sequencing Analysis.</title>
        <authorList>
            <person name="Li J.H."/>
            <person name="Yao T."/>
        </authorList>
    </citation>
    <scope>NUCLEOTIDE SEQUENCE [LARGE SCALE GENOMIC DNA]</scope>
    <source>
        <strain evidence="9 10">Gnyt1</strain>
        <plasmid evidence="10">Plasmid unnamed3</plasmid>
    </source>
</reference>
<dbReference type="GO" id="GO:0008081">
    <property type="term" value="F:phosphoric diester hydrolase activity"/>
    <property type="evidence" value="ECO:0007669"/>
    <property type="project" value="InterPro"/>
</dbReference>
<dbReference type="InterPro" id="IPR017946">
    <property type="entry name" value="PLC-like_Pdiesterase_TIM-brl"/>
</dbReference>
<dbReference type="AlphaFoldDB" id="A0A1W6AJ48"/>
<organism evidence="9 10">
    <name type="scientific">Bacillus mycoides</name>
    <dbReference type="NCBI Taxonomy" id="1405"/>
    <lineage>
        <taxon>Bacteria</taxon>
        <taxon>Bacillati</taxon>
        <taxon>Bacillota</taxon>
        <taxon>Bacilli</taxon>
        <taxon>Bacillales</taxon>
        <taxon>Bacillaceae</taxon>
        <taxon>Bacillus</taxon>
        <taxon>Bacillus cereus group</taxon>
    </lineage>
</organism>
<dbReference type="SMART" id="SM00458">
    <property type="entry name" value="RICIN"/>
    <property type="match status" value="1"/>
</dbReference>
<dbReference type="InterPro" id="IPR051057">
    <property type="entry name" value="PI-PLC_domain"/>
</dbReference>
<proteinExistence type="predicted"/>
<feature type="domain" description="Phosphatidylinositol-specific phospholipase C X" evidence="7">
    <location>
        <begin position="23"/>
        <end position="183"/>
    </location>
</feature>
<dbReference type="Gene3D" id="3.20.20.190">
    <property type="entry name" value="Phosphatidylinositol (PI) phosphodiesterase"/>
    <property type="match status" value="1"/>
</dbReference>
<evidence type="ECO:0000259" key="7">
    <source>
        <dbReference type="SMART" id="SM00148"/>
    </source>
</evidence>
<evidence type="ECO:0000313" key="9">
    <source>
        <dbReference type="EMBL" id="ARJ25761.1"/>
    </source>
</evidence>
<dbReference type="EMBL" id="CP020746">
    <property type="protein sequence ID" value="ARJ25761.1"/>
    <property type="molecule type" value="Genomic_DNA"/>
</dbReference>
<evidence type="ECO:0000256" key="2">
    <source>
        <dbReference type="ARBA" id="ARBA00012581"/>
    </source>
</evidence>
<dbReference type="Proteomes" id="UP000192932">
    <property type="component" value="Plasmid unnamed3"/>
</dbReference>
<evidence type="ECO:0000256" key="6">
    <source>
        <dbReference type="ARBA" id="ARBA00030782"/>
    </source>
</evidence>
<geneLocation type="plasmid" evidence="9 10">
    <name>unnamed3</name>
</geneLocation>
<comment type="catalytic activity">
    <reaction evidence="1">
        <text>a 1,2-diacyl-sn-glycero-3-phospho-(1D-myo-inositol) = 1D-myo-inositol 1,2-cyclic phosphate + a 1,2-diacyl-sn-glycerol</text>
        <dbReference type="Rhea" id="RHEA:17093"/>
        <dbReference type="ChEBI" id="CHEBI:17815"/>
        <dbReference type="ChEBI" id="CHEBI:57880"/>
        <dbReference type="ChEBI" id="CHEBI:58484"/>
        <dbReference type="EC" id="4.6.1.13"/>
    </reaction>
</comment>
<evidence type="ECO:0000256" key="5">
    <source>
        <dbReference type="ARBA" id="ARBA00030474"/>
    </source>
</evidence>
<dbReference type="PANTHER" id="PTHR13593:SF113">
    <property type="entry name" value="SI:DKEY-266F7.9"/>
    <property type="match status" value="1"/>
</dbReference>
<dbReference type="Gene3D" id="2.80.10.50">
    <property type="match status" value="1"/>
</dbReference>
<gene>
    <name evidence="9" type="ORF">B7492_32505</name>
</gene>
<protein>
    <recommendedName>
        <fullName evidence="3">1-phosphatidylinositol phosphodiesterase</fullName>
        <ecNumber evidence="2">4.6.1.13</ecNumber>
    </recommendedName>
    <alternativeName>
        <fullName evidence="5">Phosphatidylinositol diacylglycerol-lyase</fullName>
    </alternativeName>
    <alternativeName>
        <fullName evidence="6">Phosphatidylinositol-specific phospholipase C</fullName>
    </alternativeName>
</protein>
<evidence type="ECO:0000313" key="10">
    <source>
        <dbReference type="Proteomes" id="UP000192932"/>
    </source>
</evidence>
<dbReference type="GO" id="GO:0004436">
    <property type="term" value="F:phosphatidylinositol diacylglycerol-lyase activity"/>
    <property type="evidence" value="ECO:0007669"/>
    <property type="project" value="UniProtKB-EC"/>
</dbReference>
<dbReference type="RefSeq" id="WP_085313478.1">
    <property type="nucleotide sequence ID" value="NZ_CP020746.1"/>
</dbReference>
<dbReference type="InterPro" id="IPR000909">
    <property type="entry name" value="PLipase_C_PInositol-sp_X_dom"/>
</dbReference>
<accession>A0A1W6AJ48</accession>
<dbReference type="GO" id="GO:0016042">
    <property type="term" value="P:lipid catabolic process"/>
    <property type="evidence" value="ECO:0007669"/>
    <property type="project" value="UniProtKB-KW"/>
</dbReference>
<sequence>MDRSGFNVNPTVNYTNRNWMNYIDNSRKISELSIPGTHDSMALYGPLDPIPVPIVDESTITQTMNLGIQLNSGIRYIDIRCRHYYNTFPIYHGPVYQHAYFDDVLESVKSFLTQNPSETILMRVKEEYEENLTPPVGNTRSFGETFKSYLKGNEQYFWDFLKSPNSYNPTLGEARGKIILLQHFDANTFLGIPWYSLEPNVHDMWELDGRGQLYAKWELVREHFFKAMRNTNQIYFTHLSGTGKTSNLWIPRPWFVASGFEDPKNDSLPSALYGNPSSNWPDNPRNSPISGPIFYGGTNVLSTRRIRERRFTHTGIVVADFPGKGLIDGTIALNFPGILSGDFQIITALDDSSVIDLNVGSNNVTLWSNDYTNNKRWNFTYDQSKKAYVIRSVSNPSLVLTWNIQSTDRNVFAIPFVSGLDESYWIREYFRDGYIFKNKANTNMVLTVSGGEIKPGTNIQVSPIAVGNAQIAQTFFISFI</sequence>
<dbReference type="InterPro" id="IPR035992">
    <property type="entry name" value="Ricin_B-like_lectins"/>
</dbReference>
<dbReference type="CDD" id="cd08586">
    <property type="entry name" value="PI-PLCc_BcPLC_like"/>
    <property type="match status" value="1"/>
</dbReference>